<dbReference type="GeneID" id="106160809"/>
<dbReference type="Proteomes" id="UP000085678">
    <property type="component" value="Unplaced"/>
</dbReference>
<dbReference type="Pfam" id="PF04577">
    <property type="entry name" value="Glyco_transf_61"/>
    <property type="match status" value="1"/>
</dbReference>
<gene>
    <name evidence="11" type="primary">LOC106160809</name>
</gene>
<comment type="subcellular location">
    <subcellularLocation>
        <location evidence="1">Membrane</location>
        <topology evidence="1">Single-pass membrane protein</topology>
    </subcellularLocation>
</comment>
<evidence type="ECO:0000256" key="7">
    <source>
        <dbReference type="ARBA" id="ARBA00023180"/>
    </source>
</evidence>
<dbReference type="OrthoDB" id="2102136at2759"/>
<dbReference type="InterPro" id="IPR007657">
    <property type="entry name" value="Glycosyltransferase_61"/>
</dbReference>
<evidence type="ECO:0000256" key="3">
    <source>
        <dbReference type="ARBA" id="ARBA00022679"/>
    </source>
</evidence>
<dbReference type="GO" id="GO:0035269">
    <property type="term" value="P:protein O-linked glycosylation via mannose"/>
    <property type="evidence" value="ECO:0007669"/>
    <property type="project" value="TreeGrafter"/>
</dbReference>
<feature type="domain" description="Glycosyltransferase 61 catalytic" evidence="9">
    <location>
        <begin position="281"/>
        <end position="455"/>
    </location>
</feature>
<dbReference type="STRING" id="7574.A0A1S3I425"/>
<evidence type="ECO:0000256" key="2">
    <source>
        <dbReference type="ARBA" id="ARBA00022676"/>
    </source>
</evidence>
<keyword evidence="7" id="KW-0325">Glycoprotein</keyword>
<keyword evidence="6 8" id="KW-0472">Membrane</keyword>
<evidence type="ECO:0000256" key="8">
    <source>
        <dbReference type="SAM" id="Phobius"/>
    </source>
</evidence>
<keyword evidence="4 8" id="KW-0812">Transmembrane</keyword>
<dbReference type="GO" id="GO:0016020">
    <property type="term" value="C:membrane"/>
    <property type="evidence" value="ECO:0007669"/>
    <property type="project" value="UniProtKB-SubCell"/>
</dbReference>
<dbReference type="AlphaFoldDB" id="A0A1S3I425"/>
<name>A0A1S3I425_LINAN</name>
<dbReference type="GO" id="GO:0097363">
    <property type="term" value="F:protein O-acetylglucosaminyltransferase activity"/>
    <property type="evidence" value="ECO:0007669"/>
    <property type="project" value="TreeGrafter"/>
</dbReference>
<feature type="transmembrane region" description="Helical" evidence="8">
    <location>
        <begin position="52"/>
        <end position="70"/>
    </location>
</feature>
<dbReference type="InterPro" id="IPR049625">
    <property type="entry name" value="Glyco_transf_61_cat"/>
</dbReference>
<organism evidence="10 11">
    <name type="scientific">Lingula anatina</name>
    <name type="common">Brachiopod</name>
    <name type="synonym">Lingula unguis</name>
    <dbReference type="NCBI Taxonomy" id="7574"/>
    <lineage>
        <taxon>Eukaryota</taxon>
        <taxon>Metazoa</taxon>
        <taxon>Spiralia</taxon>
        <taxon>Lophotrochozoa</taxon>
        <taxon>Brachiopoda</taxon>
        <taxon>Linguliformea</taxon>
        <taxon>Lingulata</taxon>
        <taxon>Lingulida</taxon>
        <taxon>Linguloidea</taxon>
        <taxon>Lingulidae</taxon>
        <taxon>Lingula</taxon>
    </lineage>
</organism>
<dbReference type="InParanoid" id="A0A1S3I425"/>
<protein>
    <submittedName>
        <fullName evidence="11">Uncharacterized protein LOC106160809 isoform X1</fullName>
    </submittedName>
</protein>
<dbReference type="RefSeq" id="XP_013393017.1">
    <property type="nucleotide sequence ID" value="XM_013537563.1"/>
</dbReference>
<reference evidence="11" key="1">
    <citation type="submission" date="2025-08" db="UniProtKB">
        <authorList>
            <consortium name="RefSeq"/>
        </authorList>
    </citation>
    <scope>IDENTIFICATION</scope>
    <source>
        <tissue evidence="11">Gonads</tissue>
    </source>
</reference>
<accession>A0A1S3I425</accession>
<keyword evidence="5 8" id="KW-1133">Transmembrane helix</keyword>
<evidence type="ECO:0000259" key="9">
    <source>
        <dbReference type="Pfam" id="PF04577"/>
    </source>
</evidence>
<dbReference type="KEGG" id="lak:106160809"/>
<dbReference type="GO" id="GO:0005783">
    <property type="term" value="C:endoplasmic reticulum"/>
    <property type="evidence" value="ECO:0007669"/>
    <property type="project" value="TreeGrafter"/>
</dbReference>
<keyword evidence="3" id="KW-0808">Transferase</keyword>
<sequence>MVFTSCHDKFLIKVKEVFRASCCYLLCEIPFDSQCSRRACNFVSMLERPRHFLYLLIAGITSLVLLMHLSSSCGINCWLRQFAPGPKLEFTTLNFSGVIPTKLIQFKVAPRLDVLRQWEDDYFTRVLQFPQVSVLVLKANPKDPLSNTPLDKAFDWTGSELMCKNIQNPPKKNYLQFYNKSCNTDMSAAFKPVKLEEFYFENPERLDSNRRPNVVTFLTKVSRGLITADHGYVISDNVKIVTEQCIFPDLGEHPPANLKPPTNVEDTVFVLSQFWGNNIFHSMMEEFTRASFYINFLRRRKDIKIHIYNVGIVKNILKHLGIDPSRIVTGHVWAKTIYLPEGTTCGRARPIHAQFLSKHLRQQIDEKFRQNERNSVVLIKRNPGTLRHYSHHTELQNFMEKIVPALGFRFELFTDSPLPSFNDIAAMFNRAVMVVAPHGAGLSNILFSKPGTFIVELVCNWIHINFCYQNAAHVLGHRWHGISGVSGCEGVIDLPTDEIENTIKFYLTWIKEHRKEWEKSVAPPNKNYYLTWKIEHVGNLTFTDFIENTDDWLKMLQP</sequence>
<evidence type="ECO:0000256" key="6">
    <source>
        <dbReference type="ARBA" id="ARBA00023136"/>
    </source>
</evidence>
<dbReference type="PANTHER" id="PTHR20961">
    <property type="entry name" value="GLYCOSYLTRANSFERASE"/>
    <property type="match status" value="1"/>
</dbReference>
<keyword evidence="2" id="KW-0328">Glycosyltransferase</keyword>
<evidence type="ECO:0000313" key="11">
    <source>
        <dbReference type="RefSeq" id="XP_013393017.1"/>
    </source>
</evidence>
<evidence type="ECO:0000256" key="1">
    <source>
        <dbReference type="ARBA" id="ARBA00004167"/>
    </source>
</evidence>
<dbReference type="PANTHER" id="PTHR20961:SF38">
    <property type="entry name" value="PROTEIN O-LINKED-MANNOSE BETA-1,4-N-ACETYLGLUCOSAMINYLTRANSFERASE 2"/>
    <property type="match status" value="1"/>
</dbReference>
<evidence type="ECO:0000313" key="10">
    <source>
        <dbReference type="Proteomes" id="UP000085678"/>
    </source>
</evidence>
<evidence type="ECO:0000256" key="5">
    <source>
        <dbReference type="ARBA" id="ARBA00022989"/>
    </source>
</evidence>
<evidence type="ECO:0000256" key="4">
    <source>
        <dbReference type="ARBA" id="ARBA00022692"/>
    </source>
</evidence>
<proteinExistence type="predicted"/>
<keyword evidence="10" id="KW-1185">Reference proteome</keyword>